<accession>A0AAV5S804</accession>
<dbReference type="AlphaFoldDB" id="A0AAV5S804"/>
<gene>
    <name evidence="8" type="ORF">PENTCL1PPCAC_647</name>
</gene>
<comment type="similarity">
    <text evidence="1">Belongs to the UDP-glycosyltransferase family.</text>
</comment>
<dbReference type="PANTHER" id="PTHR48043:SF145">
    <property type="entry name" value="FI06409P-RELATED"/>
    <property type="match status" value="1"/>
</dbReference>
<evidence type="ECO:0000256" key="6">
    <source>
        <dbReference type="ARBA" id="ARBA00047475"/>
    </source>
</evidence>
<dbReference type="Pfam" id="PF00201">
    <property type="entry name" value="UDPGT"/>
    <property type="match status" value="1"/>
</dbReference>
<evidence type="ECO:0000313" key="8">
    <source>
        <dbReference type="EMBL" id="GMS78472.1"/>
    </source>
</evidence>
<dbReference type="PANTHER" id="PTHR48043">
    <property type="entry name" value="EG:EG0003.4 PROTEIN-RELATED"/>
    <property type="match status" value="1"/>
</dbReference>
<keyword evidence="7" id="KW-0472">Membrane</keyword>
<comment type="caution">
    <text evidence="8">The sequence shown here is derived from an EMBL/GenBank/DDBJ whole genome shotgun (WGS) entry which is preliminary data.</text>
</comment>
<proteinExistence type="inferred from homology"/>
<protein>
    <recommendedName>
        <fullName evidence="2">glucuronosyltransferase</fullName>
        <ecNumber evidence="2">2.4.1.17</ecNumber>
    </recommendedName>
</protein>
<evidence type="ECO:0000313" key="9">
    <source>
        <dbReference type="Proteomes" id="UP001432027"/>
    </source>
</evidence>
<dbReference type="SUPFAM" id="SSF53756">
    <property type="entry name" value="UDP-Glycosyltransferase/glycogen phosphorylase"/>
    <property type="match status" value="1"/>
</dbReference>
<keyword evidence="7" id="KW-0812">Transmembrane</keyword>
<evidence type="ECO:0000256" key="5">
    <source>
        <dbReference type="ARBA" id="ARBA00022729"/>
    </source>
</evidence>
<dbReference type="InterPro" id="IPR002213">
    <property type="entry name" value="UDP_glucos_trans"/>
</dbReference>
<dbReference type="EC" id="2.4.1.17" evidence="2"/>
<evidence type="ECO:0000256" key="2">
    <source>
        <dbReference type="ARBA" id="ARBA00012544"/>
    </source>
</evidence>
<keyword evidence="4" id="KW-0808">Transferase</keyword>
<dbReference type="EMBL" id="BTSX01000001">
    <property type="protein sequence ID" value="GMS78472.1"/>
    <property type="molecule type" value="Genomic_DNA"/>
</dbReference>
<dbReference type="Gene3D" id="3.40.50.2000">
    <property type="entry name" value="Glycogen Phosphorylase B"/>
    <property type="match status" value="1"/>
</dbReference>
<evidence type="ECO:0000256" key="7">
    <source>
        <dbReference type="SAM" id="Phobius"/>
    </source>
</evidence>
<name>A0AAV5S804_9BILA</name>
<evidence type="ECO:0000256" key="3">
    <source>
        <dbReference type="ARBA" id="ARBA00022676"/>
    </source>
</evidence>
<keyword evidence="3" id="KW-0328">Glycosyltransferase</keyword>
<evidence type="ECO:0000256" key="1">
    <source>
        <dbReference type="ARBA" id="ARBA00009995"/>
    </source>
</evidence>
<keyword evidence="7" id="KW-1133">Transmembrane helix</keyword>
<sequence length="125" mass="14391">MRNSRLVEYRGFGVRVDKQKLNSATLNAALHKVLDDPSFAKSASALNRIIFSSPVKAGYSLRHAINFALENPHHNRDLPALPFYQLYSLDMIALLFIFPLCLPILAKWYYWSCCKIAYKEKEKLN</sequence>
<keyword evidence="5" id="KW-0732">Signal</keyword>
<dbReference type="GO" id="GO:0015020">
    <property type="term" value="F:glucuronosyltransferase activity"/>
    <property type="evidence" value="ECO:0007669"/>
    <property type="project" value="UniProtKB-EC"/>
</dbReference>
<keyword evidence="9" id="KW-1185">Reference proteome</keyword>
<organism evidence="8 9">
    <name type="scientific">Pristionchus entomophagus</name>
    <dbReference type="NCBI Taxonomy" id="358040"/>
    <lineage>
        <taxon>Eukaryota</taxon>
        <taxon>Metazoa</taxon>
        <taxon>Ecdysozoa</taxon>
        <taxon>Nematoda</taxon>
        <taxon>Chromadorea</taxon>
        <taxon>Rhabditida</taxon>
        <taxon>Rhabditina</taxon>
        <taxon>Diplogasteromorpha</taxon>
        <taxon>Diplogasteroidea</taxon>
        <taxon>Neodiplogasteridae</taxon>
        <taxon>Pristionchus</taxon>
    </lineage>
</organism>
<dbReference type="Proteomes" id="UP001432027">
    <property type="component" value="Unassembled WGS sequence"/>
</dbReference>
<comment type="catalytic activity">
    <reaction evidence="6">
        <text>glucuronate acceptor + UDP-alpha-D-glucuronate = acceptor beta-D-glucuronoside + UDP + H(+)</text>
        <dbReference type="Rhea" id="RHEA:21032"/>
        <dbReference type="ChEBI" id="CHEBI:15378"/>
        <dbReference type="ChEBI" id="CHEBI:58052"/>
        <dbReference type="ChEBI" id="CHEBI:58223"/>
        <dbReference type="ChEBI" id="CHEBI:132367"/>
        <dbReference type="ChEBI" id="CHEBI:132368"/>
        <dbReference type="EC" id="2.4.1.17"/>
    </reaction>
</comment>
<evidence type="ECO:0000256" key="4">
    <source>
        <dbReference type="ARBA" id="ARBA00022679"/>
    </source>
</evidence>
<feature type="transmembrane region" description="Helical" evidence="7">
    <location>
        <begin position="91"/>
        <end position="111"/>
    </location>
</feature>
<reference evidence="8" key="1">
    <citation type="submission" date="2023-10" db="EMBL/GenBank/DDBJ databases">
        <title>Genome assembly of Pristionchus species.</title>
        <authorList>
            <person name="Yoshida K."/>
            <person name="Sommer R.J."/>
        </authorList>
    </citation>
    <scope>NUCLEOTIDE SEQUENCE</scope>
    <source>
        <strain evidence="8">RS0144</strain>
    </source>
</reference>
<dbReference type="InterPro" id="IPR050271">
    <property type="entry name" value="UDP-glycosyltransferase"/>
</dbReference>